<dbReference type="GO" id="GO:0010468">
    <property type="term" value="P:regulation of gene expression"/>
    <property type="evidence" value="ECO:0007669"/>
    <property type="project" value="TreeGrafter"/>
</dbReference>
<feature type="domain" description="SET" evidence="13">
    <location>
        <begin position="73"/>
        <end position="184"/>
    </location>
</feature>
<dbReference type="InterPro" id="IPR001214">
    <property type="entry name" value="SET_dom"/>
</dbReference>
<gene>
    <name evidence="14" type="primary">LOC106114032</name>
</gene>
<dbReference type="RefSeq" id="XP_013162565.1">
    <property type="nucleotide sequence ID" value="XM_013307111.1"/>
</dbReference>
<evidence type="ECO:0000256" key="3">
    <source>
        <dbReference type="ARBA" id="ARBA00022679"/>
    </source>
</evidence>
<dbReference type="SUPFAM" id="SSF82199">
    <property type="entry name" value="SET domain"/>
    <property type="match status" value="1"/>
</dbReference>
<dbReference type="GO" id="GO:0032259">
    <property type="term" value="P:methylation"/>
    <property type="evidence" value="ECO:0007669"/>
    <property type="project" value="UniProtKB-KW"/>
</dbReference>
<reference evidence="14" key="1">
    <citation type="submission" date="2025-08" db="UniProtKB">
        <authorList>
            <consortium name="RefSeq"/>
        </authorList>
    </citation>
    <scope>IDENTIFICATION</scope>
</reference>
<dbReference type="KEGG" id="pxu:106114032"/>
<dbReference type="SMART" id="SM00317">
    <property type="entry name" value="SET"/>
    <property type="match status" value="1"/>
</dbReference>
<dbReference type="GO" id="GO:0008270">
    <property type="term" value="F:zinc ion binding"/>
    <property type="evidence" value="ECO:0007669"/>
    <property type="project" value="UniProtKB-KW"/>
</dbReference>
<keyword evidence="4" id="KW-0949">S-adenosyl-L-methionine</keyword>
<dbReference type="CDD" id="cd19193">
    <property type="entry name" value="PR-SET_PRDM7_9"/>
    <property type="match status" value="1"/>
</dbReference>
<dbReference type="AlphaFoldDB" id="A0AAJ6Z0D3"/>
<organism evidence="14">
    <name type="scientific">Papilio xuthus</name>
    <name type="common">Asian swallowtail butterfly</name>
    <dbReference type="NCBI Taxonomy" id="66420"/>
    <lineage>
        <taxon>Eukaryota</taxon>
        <taxon>Metazoa</taxon>
        <taxon>Ecdysozoa</taxon>
        <taxon>Arthropoda</taxon>
        <taxon>Hexapoda</taxon>
        <taxon>Insecta</taxon>
        <taxon>Pterygota</taxon>
        <taxon>Neoptera</taxon>
        <taxon>Endopterygota</taxon>
        <taxon>Lepidoptera</taxon>
        <taxon>Glossata</taxon>
        <taxon>Ditrysia</taxon>
        <taxon>Papilionoidea</taxon>
        <taxon>Papilionidae</taxon>
        <taxon>Papilioninae</taxon>
        <taxon>Papilio</taxon>
    </lineage>
</organism>
<dbReference type="InterPro" id="IPR044417">
    <property type="entry name" value="PRDM7_9_PR-SET"/>
</dbReference>
<dbReference type="PANTHER" id="PTHR16515:SF49">
    <property type="entry name" value="GASTRULA ZINC FINGER PROTEIN XLCGF49.1-LIKE-RELATED"/>
    <property type="match status" value="1"/>
</dbReference>
<evidence type="ECO:0000256" key="7">
    <source>
        <dbReference type="ARBA" id="ARBA00022771"/>
    </source>
</evidence>
<keyword evidence="11" id="KW-0804">Transcription</keyword>
<keyword evidence="8" id="KW-0862">Zinc</keyword>
<evidence type="ECO:0000256" key="9">
    <source>
        <dbReference type="ARBA" id="ARBA00023015"/>
    </source>
</evidence>
<dbReference type="Gene3D" id="2.170.270.10">
    <property type="entry name" value="SET domain"/>
    <property type="match status" value="1"/>
</dbReference>
<keyword evidence="9" id="KW-0805">Transcription regulation</keyword>
<dbReference type="InterPro" id="IPR050331">
    <property type="entry name" value="Zinc_finger"/>
</dbReference>
<keyword evidence="6" id="KW-0677">Repeat</keyword>
<dbReference type="GO" id="GO:0003677">
    <property type="term" value="F:DNA binding"/>
    <property type="evidence" value="ECO:0007669"/>
    <property type="project" value="UniProtKB-KW"/>
</dbReference>
<dbReference type="GO" id="GO:0005634">
    <property type="term" value="C:nucleus"/>
    <property type="evidence" value="ECO:0007669"/>
    <property type="project" value="UniProtKB-SubCell"/>
</dbReference>
<dbReference type="InterPro" id="IPR046341">
    <property type="entry name" value="SET_dom_sf"/>
</dbReference>
<evidence type="ECO:0000259" key="13">
    <source>
        <dbReference type="PROSITE" id="PS50280"/>
    </source>
</evidence>
<dbReference type="Proteomes" id="UP000694872">
    <property type="component" value="Unplaced"/>
</dbReference>
<evidence type="ECO:0000256" key="6">
    <source>
        <dbReference type="ARBA" id="ARBA00022737"/>
    </source>
</evidence>
<dbReference type="Pfam" id="PF21549">
    <property type="entry name" value="PRDM2_PR"/>
    <property type="match status" value="1"/>
</dbReference>
<evidence type="ECO:0000256" key="5">
    <source>
        <dbReference type="ARBA" id="ARBA00022723"/>
    </source>
</evidence>
<dbReference type="GO" id="GO:0042054">
    <property type="term" value="F:histone methyltransferase activity"/>
    <property type="evidence" value="ECO:0007669"/>
    <property type="project" value="InterPro"/>
</dbReference>
<keyword evidence="7" id="KW-0863">Zinc-finger</keyword>
<accession>A0AAJ6Z0D3</accession>
<evidence type="ECO:0000313" key="14">
    <source>
        <dbReference type="RefSeq" id="XP_013162565.1"/>
    </source>
</evidence>
<evidence type="ECO:0000256" key="1">
    <source>
        <dbReference type="ARBA" id="ARBA00004123"/>
    </source>
</evidence>
<keyword evidence="5" id="KW-0479">Metal-binding</keyword>
<dbReference type="GO" id="GO:0008757">
    <property type="term" value="F:S-adenosylmethionine-dependent methyltransferase activity"/>
    <property type="evidence" value="ECO:0007669"/>
    <property type="project" value="UniProtKB-ARBA"/>
</dbReference>
<sequence>MALSKLRQLPRISYFEPEDPSFDEYIYCSGCRDYVYDVCPQHGPLLILPDTKVPEKTNYPPYVPRAALTIPKAFLHIARSYIPGAGLGVFSSGTLPNGVRFGPYRGVVKKNSDSSYCWQIFDKNNKPSHVVDGGDGHRSNWMRFINCSRNRNEQNLIAFQYKGQIYYRTIKIIPRNTELLVYYGSEAAHGLGIDLRFYNCQPQITEPTITTTEIIKENKLDKDNKPKIGINGKCKDKISGTNTKTNFACDQRVPTPNTSEKVKEFKSAIAVRNNPKKFVSSTQSKFTCHRDLYLSNLFQNQCQVL</sequence>
<evidence type="ECO:0000256" key="11">
    <source>
        <dbReference type="ARBA" id="ARBA00023163"/>
    </source>
</evidence>
<keyword evidence="3" id="KW-0808">Transferase</keyword>
<name>A0AAJ6Z0D3_PAPXU</name>
<evidence type="ECO:0000256" key="4">
    <source>
        <dbReference type="ARBA" id="ARBA00022691"/>
    </source>
</evidence>
<comment type="subcellular location">
    <subcellularLocation>
        <location evidence="1">Nucleus</location>
    </subcellularLocation>
</comment>
<dbReference type="GeneID" id="106114032"/>
<dbReference type="PROSITE" id="PS50280">
    <property type="entry name" value="SET"/>
    <property type="match status" value="1"/>
</dbReference>
<evidence type="ECO:0000256" key="12">
    <source>
        <dbReference type="ARBA" id="ARBA00023242"/>
    </source>
</evidence>
<protein>
    <submittedName>
        <fullName evidence="14">Histone-lysine N-methyltransferase PRDM9-like</fullName>
    </submittedName>
</protein>
<evidence type="ECO:0000256" key="10">
    <source>
        <dbReference type="ARBA" id="ARBA00023125"/>
    </source>
</evidence>
<dbReference type="PANTHER" id="PTHR16515">
    <property type="entry name" value="PR DOMAIN ZINC FINGER PROTEIN"/>
    <property type="match status" value="1"/>
</dbReference>
<evidence type="ECO:0000256" key="8">
    <source>
        <dbReference type="ARBA" id="ARBA00022833"/>
    </source>
</evidence>
<keyword evidence="12" id="KW-0539">Nucleus</keyword>
<proteinExistence type="predicted"/>
<keyword evidence="2" id="KW-0489">Methyltransferase</keyword>
<keyword evidence="10" id="KW-0238">DNA-binding</keyword>
<evidence type="ECO:0000256" key="2">
    <source>
        <dbReference type="ARBA" id="ARBA00022603"/>
    </source>
</evidence>
<dbReference type="GO" id="GO:0008170">
    <property type="term" value="F:N-methyltransferase activity"/>
    <property type="evidence" value="ECO:0007669"/>
    <property type="project" value="UniProtKB-ARBA"/>
</dbReference>